<evidence type="ECO:0000259" key="1">
    <source>
        <dbReference type="Pfam" id="PF13175"/>
    </source>
</evidence>
<feature type="domain" description="Endonuclease GajA/Old nuclease/RecF-like AAA" evidence="1">
    <location>
        <begin position="15"/>
        <end position="239"/>
    </location>
</feature>
<dbReference type="InterPro" id="IPR051396">
    <property type="entry name" value="Bact_Antivir_Def_Nuclease"/>
</dbReference>
<dbReference type="CDD" id="cd01026">
    <property type="entry name" value="TOPRIM_OLD"/>
    <property type="match status" value="1"/>
</dbReference>
<dbReference type="Gene3D" id="3.40.50.300">
    <property type="entry name" value="P-loop containing nucleotide triphosphate hydrolases"/>
    <property type="match status" value="1"/>
</dbReference>
<protein>
    <submittedName>
        <fullName evidence="3">AAA family ATPase</fullName>
    </submittedName>
</protein>
<accession>A0A553G1L7</accession>
<dbReference type="InterPro" id="IPR034139">
    <property type="entry name" value="TOPRIM_OLD"/>
</dbReference>
<proteinExistence type="predicted"/>
<name>A0A553G1L7_9CORY</name>
<sequence length="604" mass="66934">MSADMAEATPKSIWLSDLTIRNFRSCKKTEVKFQPGVTLLAGENNAGKSNIVDAIRLGLDPLSGRATRYFEADDLTEDAAGPIDIALEFKDATDFQKALFINGLDLKTGTIQYQTSYLPPTQEIPRGKRVRTAGEPRGADSDFEARAKINCVYVEPLRDAKYQLASGNGRRLGTILNALLSEEEKRNFEQNAKDAFDKLSSEGPISTVSGTIQSHLAALTDPIRSQTVEVDFETPKLEKLARALRMKMAEKGIDPRDLDSSGLGYANLLFLSTVLLELSVVRESELTILLIEEPEAHLHPQLQGVLLDFLQSAAKGEFDVTTGVNIRGRLQVIATTHSPSIASAVGVNDIVIIKSDNESGTHALDLQSVDFGTGKTRDNNIRKINQYLDATRSELLFARQVILVEGISEAVLLPAIAERFLENDPQRLRKFKACTTIIVGSVDFKPYIKLLTHSSPNQQSIVEKLVLLTDEDPNMDEAANSPSRGSEHEAPDLFCRVVSPYTLEVSLLGDTNENIDLLKEAYLQQHTRSKDKWDTINDSENPRGTMYTMMGRNEIAGESLKIKKGQFAHDLAILLRERKRNGSFKNEFKCPEHLAQLINFITCD</sequence>
<dbReference type="RefSeq" id="WP_144013079.1">
    <property type="nucleotide sequence ID" value="NZ_VKDK01000003.1"/>
</dbReference>
<dbReference type="PANTHER" id="PTHR43581">
    <property type="entry name" value="ATP/GTP PHOSPHATASE"/>
    <property type="match status" value="1"/>
</dbReference>
<comment type="caution">
    <text evidence="3">The sequence shown here is derived from an EMBL/GenBank/DDBJ whole genome shotgun (WGS) entry which is preliminary data.</text>
</comment>
<evidence type="ECO:0000313" key="4">
    <source>
        <dbReference type="Proteomes" id="UP000320443"/>
    </source>
</evidence>
<feature type="domain" description="OLD protein-like TOPRIM" evidence="2">
    <location>
        <begin position="396"/>
        <end position="453"/>
    </location>
</feature>
<dbReference type="SUPFAM" id="SSF52540">
    <property type="entry name" value="P-loop containing nucleoside triphosphate hydrolases"/>
    <property type="match status" value="1"/>
</dbReference>
<dbReference type="InterPro" id="IPR041685">
    <property type="entry name" value="AAA_GajA/Old/RecF-like"/>
</dbReference>
<dbReference type="Pfam" id="PF20469">
    <property type="entry name" value="OLD-like_TOPRIM"/>
    <property type="match status" value="1"/>
</dbReference>
<evidence type="ECO:0000259" key="2">
    <source>
        <dbReference type="Pfam" id="PF20469"/>
    </source>
</evidence>
<dbReference type="Pfam" id="PF13175">
    <property type="entry name" value="AAA_15"/>
    <property type="match status" value="2"/>
</dbReference>
<feature type="domain" description="Endonuclease GajA/Old nuclease/RecF-like AAA" evidence="1">
    <location>
        <begin position="245"/>
        <end position="342"/>
    </location>
</feature>
<gene>
    <name evidence="3" type="ORF">FNY97_03050</name>
</gene>
<dbReference type="Proteomes" id="UP000320443">
    <property type="component" value="Unassembled WGS sequence"/>
</dbReference>
<dbReference type="EMBL" id="VKDK01000003">
    <property type="protein sequence ID" value="TRX63399.1"/>
    <property type="molecule type" value="Genomic_DNA"/>
</dbReference>
<reference evidence="3 4" key="1">
    <citation type="submission" date="2019-07" db="EMBL/GenBank/DDBJ databases">
        <title>Draft genome of C. aurimucosum strain 2274.</title>
        <authorList>
            <person name="Pacheco L.G.C."/>
            <person name="Aguiar E.R.G.R."/>
            <person name="Santos C.S."/>
            <person name="Rocha D.J.P.G."/>
            <person name="Sant'Anna L.O."/>
            <person name="Mattos-Guaraldi A.L."/>
            <person name="Santos L.S."/>
        </authorList>
    </citation>
    <scope>NUCLEOTIDE SEQUENCE [LARGE SCALE GENOMIC DNA]</scope>
    <source>
        <strain evidence="3 4">2274</strain>
    </source>
</reference>
<organism evidence="3 4">
    <name type="scientific">Corynebacterium hiratae</name>
    <dbReference type="NCBI Taxonomy" id="3139423"/>
    <lineage>
        <taxon>Bacteria</taxon>
        <taxon>Bacillati</taxon>
        <taxon>Actinomycetota</taxon>
        <taxon>Actinomycetes</taxon>
        <taxon>Mycobacteriales</taxon>
        <taxon>Corynebacteriaceae</taxon>
        <taxon>Corynebacterium</taxon>
    </lineage>
</organism>
<dbReference type="PANTHER" id="PTHR43581:SF4">
    <property type="entry name" value="ATP_GTP PHOSPHATASE"/>
    <property type="match status" value="1"/>
</dbReference>
<dbReference type="AlphaFoldDB" id="A0A553G1L7"/>
<keyword evidence="4" id="KW-1185">Reference proteome</keyword>
<evidence type="ECO:0000313" key="3">
    <source>
        <dbReference type="EMBL" id="TRX63399.1"/>
    </source>
</evidence>
<dbReference type="InterPro" id="IPR027417">
    <property type="entry name" value="P-loop_NTPase"/>
</dbReference>